<dbReference type="GeneID" id="8439797"/>
<dbReference type="VEuPathDB" id="FungiDB:UREG_07195"/>
<dbReference type="KEGG" id="ure:UREG_07195"/>
<protein>
    <submittedName>
        <fullName evidence="2">Uncharacterized protein</fullName>
    </submittedName>
</protein>
<name>C4JYE4_UNCRE</name>
<dbReference type="EMBL" id="CH476619">
    <property type="protein sequence ID" value="EEP82330.1"/>
    <property type="molecule type" value="Genomic_DNA"/>
</dbReference>
<sequence>MAILSSSRDHNRHSFSVLACIHALRRDPGCFLTGHQPGVRSFPGPIGKRLEEQSFRASAVLQNPMTRNTNWVSLSNPQAERKMIVTIPGPAANQLGSETRKAFMAILQGWTRQPASVTGSAGASLSCSRRRARVNRSTPTCTWSPLISSIFIQEDNIRRAIIGFVRPAQQSKLFPIIFRCTYRLLGTLKAHPAIQQRWHSDDSWMAFSLLPLISRSVCIAWFFHLRATETPGDDTLAKKLVIPSRVTYALLYWSSADVSPLYFRMDDVTLVDLSHHEIVCASIVANAAFYYALWKEIPRWRGQQAHSTPLIPYFLPLEQTGSESRGIPISPSRQSDPESSSEVIDSKRIEKRGNMQPTLVDPGFHCDLRN</sequence>
<accession>C4JYE4</accession>
<reference evidence="3" key="1">
    <citation type="journal article" date="2009" name="Genome Res.">
        <title>Comparative genomic analyses of the human fungal pathogens Coccidioides and their relatives.</title>
        <authorList>
            <person name="Sharpton T.J."/>
            <person name="Stajich J.E."/>
            <person name="Rounsley S.D."/>
            <person name="Gardner M.J."/>
            <person name="Wortman J.R."/>
            <person name="Jordar V.S."/>
            <person name="Maiti R."/>
            <person name="Kodira C.D."/>
            <person name="Neafsey D.E."/>
            <person name="Zeng Q."/>
            <person name="Hung C.-Y."/>
            <person name="McMahan C."/>
            <person name="Muszewska A."/>
            <person name="Grynberg M."/>
            <person name="Mandel M.A."/>
            <person name="Kellner E.M."/>
            <person name="Barker B.M."/>
            <person name="Galgiani J.N."/>
            <person name="Orbach M.J."/>
            <person name="Kirkland T.N."/>
            <person name="Cole G.T."/>
            <person name="Henn M.R."/>
            <person name="Birren B.W."/>
            <person name="Taylor J.W."/>
        </authorList>
    </citation>
    <scope>NUCLEOTIDE SEQUENCE [LARGE SCALE GENOMIC DNA]</scope>
    <source>
        <strain evidence="3">UAMH 1704</strain>
    </source>
</reference>
<evidence type="ECO:0000313" key="3">
    <source>
        <dbReference type="Proteomes" id="UP000002058"/>
    </source>
</evidence>
<dbReference type="InParanoid" id="C4JYE4"/>
<feature type="region of interest" description="Disordered" evidence="1">
    <location>
        <begin position="325"/>
        <end position="362"/>
    </location>
</feature>
<dbReference type="AlphaFoldDB" id="C4JYE4"/>
<evidence type="ECO:0000313" key="2">
    <source>
        <dbReference type="EMBL" id="EEP82330.1"/>
    </source>
</evidence>
<dbReference type="RefSeq" id="XP_002582422.1">
    <property type="nucleotide sequence ID" value="XM_002582376.1"/>
</dbReference>
<organism evidence="2 3">
    <name type="scientific">Uncinocarpus reesii (strain UAMH 1704)</name>
    <dbReference type="NCBI Taxonomy" id="336963"/>
    <lineage>
        <taxon>Eukaryota</taxon>
        <taxon>Fungi</taxon>
        <taxon>Dikarya</taxon>
        <taxon>Ascomycota</taxon>
        <taxon>Pezizomycotina</taxon>
        <taxon>Eurotiomycetes</taxon>
        <taxon>Eurotiomycetidae</taxon>
        <taxon>Onygenales</taxon>
        <taxon>Onygenaceae</taxon>
        <taxon>Uncinocarpus</taxon>
    </lineage>
</organism>
<feature type="compositionally biased region" description="Basic and acidic residues" evidence="1">
    <location>
        <begin position="344"/>
        <end position="353"/>
    </location>
</feature>
<dbReference type="Proteomes" id="UP000002058">
    <property type="component" value="Unassembled WGS sequence"/>
</dbReference>
<feature type="compositionally biased region" description="Low complexity" evidence="1">
    <location>
        <begin position="330"/>
        <end position="342"/>
    </location>
</feature>
<dbReference type="OrthoDB" id="2988756at2759"/>
<proteinExistence type="predicted"/>
<dbReference type="HOGENOM" id="CLU_748405_0_0_1"/>
<gene>
    <name evidence="2" type="ORF">UREG_07195</name>
</gene>
<evidence type="ECO:0000256" key="1">
    <source>
        <dbReference type="SAM" id="MobiDB-lite"/>
    </source>
</evidence>
<keyword evidence="3" id="KW-1185">Reference proteome</keyword>
<dbReference type="eggNOG" id="ENOG502SNJD">
    <property type="taxonomic scope" value="Eukaryota"/>
</dbReference>